<reference evidence="1 2" key="1">
    <citation type="submission" date="2017-05" db="EMBL/GenBank/DDBJ databases">
        <title>The Genome Sequence of Enterococcus mundtii 6B1_DIV0119.</title>
        <authorList>
            <consortium name="The Broad Institute Genomics Platform"/>
            <consortium name="The Broad Institute Genomic Center for Infectious Diseases"/>
            <person name="Earl A."/>
            <person name="Manson A."/>
            <person name="Schwartman J."/>
            <person name="Gilmore M."/>
            <person name="Abouelleil A."/>
            <person name="Cao P."/>
            <person name="Chapman S."/>
            <person name="Cusick C."/>
            <person name="Shea T."/>
            <person name="Young S."/>
            <person name="Neafsey D."/>
            <person name="Nusbaum C."/>
            <person name="Birren B."/>
        </authorList>
    </citation>
    <scope>NUCLEOTIDE SEQUENCE [LARGE SCALE GENOMIC DNA]</scope>
    <source>
        <strain evidence="1 2">6B1_DIV0119</strain>
    </source>
</reference>
<evidence type="ECO:0000313" key="2">
    <source>
        <dbReference type="Proteomes" id="UP000195024"/>
    </source>
</evidence>
<sequence length="300" mass="35839">MISSEDSHIKKVEYEYLLNLTYKKAVTYLLNKYGEVSDDFFKEKSYVKFLNEEIKAITKGNYSKTSAGLFCHHIDENKFENISNLEYIKHYKYPFIYQKKERLVYCDLFEHLILHALIIKETGAEYGVSGYDNYLYPMVTDWIIKKIDPKPDWMKKCKKRALLSQIDAKNLLSIIDNSIKTVKEARFAILHEEHEIRLKQTNAAKLGLTISEYEQYLLRKELKVKEKLKLEELEKVKYFDKKYPNLQKVDVNIKTPRKKILNLLYDHLYNKKFSNRKDFYKTKITILRDDLLNELNDIIN</sequence>
<name>A0A242KYU1_ENTMU</name>
<dbReference type="Proteomes" id="UP000195024">
    <property type="component" value="Unassembled WGS sequence"/>
</dbReference>
<accession>A0A242KYU1</accession>
<dbReference type="AlphaFoldDB" id="A0A242KYU1"/>
<comment type="caution">
    <text evidence="1">The sequence shown here is derived from an EMBL/GenBank/DDBJ whole genome shotgun (WGS) entry which is preliminary data.</text>
</comment>
<gene>
    <name evidence="1" type="ORF">A5802_000852</name>
</gene>
<dbReference type="EMBL" id="NGMS01000001">
    <property type="protein sequence ID" value="OTP27117.1"/>
    <property type="molecule type" value="Genomic_DNA"/>
</dbReference>
<evidence type="ECO:0000313" key="1">
    <source>
        <dbReference type="EMBL" id="OTP27117.1"/>
    </source>
</evidence>
<dbReference type="RefSeq" id="WP_086334604.1">
    <property type="nucleotide sequence ID" value="NZ_NGMS01000001.1"/>
</dbReference>
<organism evidence="1 2">
    <name type="scientific">Enterococcus mundtii</name>
    <dbReference type="NCBI Taxonomy" id="53346"/>
    <lineage>
        <taxon>Bacteria</taxon>
        <taxon>Bacillati</taxon>
        <taxon>Bacillota</taxon>
        <taxon>Bacilli</taxon>
        <taxon>Lactobacillales</taxon>
        <taxon>Enterococcaceae</taxon>
        <taxon>Enterococcus</taxon>
    </lineage>
</organism>
<proteinExistence type="predicted"/>
<protein>
    <submittedName>
        <fullName evidence="1">Uncharacterized protein</fullName>
    </submittedName>
</protein>